<dbReference type="PROSITE" id="PS50111">
    <property type="entry name" value="CHEMOTAXIS_TRANSDUC_2"/>
    <property type="match status" value="1"/>
</dbReference>
<dbReference type="Pfam" id="PF00015">
    <property type="entry name" value="MCPsignal"/>
    <property type="match status" value="1"/>
</dbReference>
<dbReference type="SMART" id="SM00304">
    <property type="entry name" value="HAMP"/>
    <property type="match status" value="3"/>
</dbReference>
<dbReference type="AlphaFoldDB" id="A0A7Z2YDC4"/>
<dbReference type="SMART" id="SM00283">
    <property type="entry name" value="MA"/>
    <property type="match status" value="1"/>
</dbReference>
<dbReference type="InterPro" id="IPR004090">
    <property type="entry name" value="Chemotax_Me-accpt_rcpt"/>
</dbReference>
<name>A0A7Z2YDC4_9VIBR</name>
<dbReference type="Proteomes" id="UP000464262">
    <property type="component" value="Chromosome 1"/>
</dbReference>
<dbReference type="CDD" id="cd11386">
    <property type="entry name" value="MCP_signal"/>
    <property type="match status" value="1"/>
</dbReference>
<dbReference type="Gene3D" id="1.10.287.950">
    <property type="entry name" value="Methyl-accepting chemotaxis protein"/>
    <property type="match status" value="1"/>
</dbReference>
<dbReference type="RefSeq" id="WP_164648146.1">
    <property type="nucleotide sequence ID" value="NZ_CP047475.1"/>
</dbReference>
<feature type="transmembrane region" description="Helical" evidence="5">
    <location>
        <begin position="242"/>
        <end position="265"/>
    </location>
</feature>
<dbReference type="Pfam" id="PF00672">
    <property type="entry name" value="HAMP"/>
    <property type="match status" value="1"/>
</dbReference>
<dbReference type="FunFam" id="1.10.287.950:FF:000001">
    <property type="entry name" value="Methyl-accepting chemotaxis sensory transducer"/>
    <property type="match status" value="1"/>
</dbReference>
<dbReference type="EMBL" id="CP047475">
    <property type="protein sequence ID" value="QIA63243.1"/>
    <property type="molecule type" value="Genomic_DNA"/>
</dbReference>
<accession>A0A7Z2YDC4</accession>
<dbReference type="PANTHER" id="PTHR32089">
    <property type="entry name" value="METHYL-ACCEPTING CHEMOTAXIS PROTEIN MCPB"/>
    <property type="match status" value="1"/>
</dbReference>
<dbReference type="InterPro" id="IPR004089">
    <property type="entry name" value="MCPsignal_dom"/>
</dbReference>
<organism evidence="8 9">
    <name type="scientific">Vibrio astriarenae</name>
    <dbReference type="NCBI Taxonomy" id="1481923"/>
    <lineage>
        <taxon>Bacteria</taxon>
        <taxon>Pseudomonadati</taxon>
        <taxon>Pseudomonadota</taxon>
        <taxon>Gammaproteobacteria</taxon>
        <taxon>Vibrionales</taxon>
        <taxon>Vibrionaceae</taxon>
        <taxon>Vibrio</taxon>
    </lineage>
</organism>
<evidence type="ECO:0000256" key="4">
    <source>
        <dbReference type="PROSITE-ProRule" id="PRU00284"/>
    </source>
</evidence>
<keyword evidence="9" id="KW-1185">Reference proteome</keyword>
<evidence type="ECO:0000313" key="9">
    <source>
        <dbReference type="Proteomes" id="UP000464262"/>
    </source>
</evidence>
<protein>
    <submittedName>
        <fullName evidence="8">HAMP domain-containing protein</fullName>
    </submittedName>
</protein>
<evidence type="ECO:0000313" key="8">
    <source>
        <dbReference type="EMBL" id="QIA63243.1"/>
    </source>
</evidence>
<feature type="domain" description="HAMP" evidence="7">
    <location>
        <begin position="266"/>
        <end position="316"/>
    </location>
</feature>
<keyword evidence="5" id="KW-1133">Transmembrane helix</keyword>
<evidence type="ECO:0000256" key="5">
    <source>
        <dbReference type="SAM" id="Phobius"/>
    </source>
</evidence>
<comment type="subcellular location">
    <subcellularLocation>
        <location evidence="1">Membrane</location>
    </subcellularLocation>
</comment>
<feature type="domain" description="Methyl-accepting transducer" evidence="6">
    <location>
        <begin position="321"/>
        <end position="557"/>
    </location>
</feature>
<dbReference type="CDD" id="cd06225">
    <property type="entry name" value="HAMP"/>
    <property type="match status" value="1"/>
</dbReference>
<dbReference type="SUPFAM" id="SSF58104">
    <property type="entry name" value="Methyl-accepting chemotaxis protein (MCP) signaling domain"/>
    <property type="match status" value="1"/>
</dbReference>
<dbReference type="GO" id="GO:0006935">
    <property type="term" value="P:chemotaxis"/>
    <property type="evidence" value="ECO:0007669"/>
    <property type="project" value="InterPro"/>
</dbReference>
<evidence type="ECO:0000259" key="7">
    <source>
        <dbReference type="PROSITE" id="PS50885"/>
    </source>
</evidence>
<reference evidence="8 9" key="1">
    <citation type="submission" date="2020-01" db="EMBL/GenBank/DDBJ databases">
        <title>Whole genome and functional gene identification of agarase of Vibrio HN897.</title>
        <authorList>
            <person name="Liu Y."/>
            <person name="Zhao Z."/>
        </authorList>
    </citation>
    <scope>NUCLEOTIDE SEQUENCE [LARGE SCALE GENOMIC DNA]</scope>
    <source>
        <strain evidence="8 9">HN897</strain>
    </source>
</reference>
<sequence>MKRLSFKTTIFTVILTLLLASITVSFLSSRYFIQSEFVESDTRAIQTQVSLISQQLESQLSGYIQLADSIPVNLSNVAQVLDSSGFHRITKVLYGSVFSPDPSVSFVPNTPPTFLELNDNQETRYREIAALAESSEYIGSIEYVDGFPIIALAHPSIDSSGGIDIFEINLQPSLDSLSKLNREGSFIELFDDKNQPLFSNKTSSNTTATTLPIQFDNQQWQIIGHVDNDYIELHTSTLNQKILITTLIAASLLVVIGMTIIHFAYKPIVELRSLVGELANGKGDLTQRLTVKSKDDLGQIAQSINRFIDQLNAMLREVQGLSTNSTTEINQLHVQTLSNKEMTQKHNQEMERAATAVTEMSATAEQVSQSASHSAQLTQQAISHAEQSDNVVRTAVATVDALNQEFEGMSSSINSMVTNVESIHSVLSVIGGIAEQTNLLALNAAIEAARAGEQGRGFAVVADEVRALAARTQDSTSQINEMLNSLQQSSETVVSSLNETQHRCGETSASTTQITDSLKQVISAINAIGETSAQIAQAAAEQTKVSTEIDSNMTSMNQMVHTLELNTQQATDNMEQLSTTNQSLTTLVSRFKLS</sequence>
<keyword evidence="5" id="KW-0812">Transmembrane</keyword>
<keyword evidence="5" id="KW-0472">Membrane</keyword>
<proteinExistence type="inferred from homology"/>
<dbReference type="PRINTS" id="PR00260">
    <property type="entry name" value="CHEMTRNSDUCR"/>
</dbReference>
<dbReference type="GO" id="GO:0007165">
    <property type="term" value="P:signal transduction"/>
    <property type="evidence" value="ECO:0007669"/>
    <property type="project" value="UniProtKB-KW"/>
</dbReference>
<dbReference type="PANTHER" id="PTHR32089:SF55">
    <property type="entry name" value="METHYL ACCEPTING SENSORY TRANSDUCER WITH CACHE_2 SMALL MOLECULE BINDING DOMAIN"/>
    <property type="match status" value="1"/>
</dbReference>
<dbReference type="GO" id="GO:0004888">
    <property type="term" value="F:transmembrane signaling receptor activity"/>
    <property type="evidence" value="ECO:0007669"/>
    <property type="project" value="InterPro"/>
</dbReference>
<evidence type="ECO:0000256" key="1">
    <source>
        <dbReference type="ARBA" id="ARBA00004370"/>
    </source>
</evidence>
<evidence type="ECO:0000256" key="3">
    <source>
        <dbReference type="ARBA" id="ARBA00029447"/>
    </source>
</evidence>
<evidence type="ECO:0000259" key="6">
    <source>
        <dbReference type="PROSITE" id="PS50111"/>
    </source>
</evidence>
<keyword evidence="2 4" id="KW-0807">Transducer</keyword>
<dbReference type="PROSITE" id="PS50885">
    <property type="entry name" value="HAMP"/>
    <property type="match status" value="1"/>
</dbReference>
<gene>
    <name evidence="8" type="ORF">GT360_06815</name>
</gene>
<dbReference type="GO" id="GO:0016020">
    <property type="term" value="C:membrane"/>
    <property type="evidence" value="ECO:0007669"/>
    <property type="project" value="UniProtKB-SubCell"/>
</dbReference>
<dbReference type="InterPro" id="IPR003660">
    <property type="entry name" value="HAMP_dom"/>
</dbReference>
<dbReference type="KEGG" id="vas:GT360_06815"/>
<comment type="similarity">
    <text evidence="3">Belongs to the methyl-accepting chemotaxis (MCP) protein family.</text>
</comment>
<evidence type="ECO:0000256" key="2">
    <source>
        <dbReference type="ARBA" id="ARBA00023224"/>
    </source>
</evidence>